<name>A0A1I7HGQ3_9FLAO</name>
<protein>
    <submittedName>
        <fullName evidence="1">Uncharacterized protein</fullName>
    </submittedName>
</protein>
<sequence length="45" mass="5113">MKEEEISLNDFIKVISLHNTSSEIDALQFLTSLNPKKNSSHKDPI</sequence>
<organism evidence="1 2">
    <name type="scientific">Pustulibacterium marinum</name>
    <dbReference type="NCBI Taxonomy" id="1224947"/>
    <lineage>
        <taxon>Bacteria</taxon>
        <taxon>Pseudomonadati</taxon>
        <taxon>Bacteroidota</taxon>
        <taxon>Flavobacteriia</taxon>
        <taxon>Flavobacteriales</taxon>
        <taxon>Flavobacteriaceae</taxon>
        <taxon>Pustulibacterium</taxon>
    </lineage>
</organism>
<evidence type="ECO:0000313" key="1">
    <source>
        <dbReference type="EMBL" id="SFU59719.1"/>
    </source>
</evidence>
<dbReference type="EMBL" id="FPBK01000009">
    <property type="protein sequence ID" value="SFU59719.1"/>
    <property type="molecule type" value="Genomic_DNA"/>
</dbReference>
<dbReference type="Proteomes" id="UP000199138">
    <property type="component" value="Unassembled WGS sequence"/>
</dbReference>
<evidence type="ECO:0000313" key="2">
    <source>
        <dbReference type="Proteomes" id="UP000199138"/>
    </source>
</evidence>
<keyword evidence="2" id="KW-1185">Reference proteome</keyword>
<gene>
    <name evidence="1" type="ORF">SAMN05216480_10939</name>
</gene>
<proteinExistence type="predicted"/>
<accession>A0A1I7HGQ3</accession>
<dbReference type="STRING" id="1224947.SAMN05216480_10939"/>
<reference evidence="1 2" key="1">
    <citation type="submission" date="2016-10" db="EMBL/GenBank/DDBJ databases">
        <authorList>
            <person name="de Groot N.N."/>
        </authorList>
    </citation>
    <scope>NUCLEOTIDE SEQUENCE [LARGE SCALE GENOMIC DNA]</scope>
    <source>
        <strain evidence="1 2">CGMCC 1.12333</strain>
    </source>
</reference>
<dbReference type="AlphaFoldDB" id="A0A1I7HGQ3"/>